<dbReference type="GO" id="GO:0008233">
    <property type="term" value="F:peptidase activity"/>
    <property type="evidence" value="ECO:0007669"/>
    <property type="project" value="UniProtKB-KW"/>
</dbReference>
<keyword evidence="3" id="KW-1185">Reference proteome</keyword>
<dbReference type="Proteomes" id="UP001224122">
    <property type="component" value="Unassembled WGS sequence"/>
</dbReference>
<sequence>MKKGIIAGIGAIVLAGGVYGINSVYADQNQPTTATNTVTGAGKTATHPLGGKRLQVLSKYTSQIHQVNQLREERLDLRKQMIQKRDQLLDLLVAAKNSGNKAEFKQAKDVRQQLNSINKEMKPLLTDSKDERKALRDAIKNNDGQGSDQFNKLISTDQQINEKLKSKLDELNKLIDIFNKKDGSNL</sequence>
<name>A0ABT9XUR9_9BACI</name>
<evidence type="ECO:0000313" key="2">
    <source>
        <dbReference type="EMBL" id="MDQ0199108.1"/>
    </source>
</evidence>
<protein>
    <submittedName>
        <fullName evidence="2">Zn-dependent protease</fullName>
    </submittedName>
</protein>
<keyword evidence="2" id="KW-0645">Protease</keyword>
<reference evidence="2 3" key="1">
    <citation type="submission" date="2023-07" db="EMBL/GenBank/DDBJ databases">
        <title>Genomic Encyclopedia of Type Strains, Phase IV (KMG-IV): sequencing the most valuable type-strain genomes for metagenomic binning, comparative biology and taxonomic classification.</title>
        <authorList>
            <person name="Goeker M."/>
        </authorList>
    </citation>
    <scope>NUCLEOTIDE SEQUENCE [LARGE SCALE GENOMIC DNA]</scope>
    <source>
        <strain evidence="2 3">DSM 27594</strain>
    </source>
</reference>
<evidence type="ECO:0000313" key="3">
    <source>
        <dbReference type="Proteomes" id="UP001224122"/>
    </source>
</evidence>
<dbReference type="EMBL" id="JAUSTW010000003">
    <property type="protein sequence ID" value="MDQ0199108.1"/>
    <property type="molecule type" value="Genomic_DNA"/>
</dbReference>
<keyword evidence="1" id="KW-0175">Coiled coil</keyword>
<proteinExistence type="predicted"/>
<comment type="caution">
    <text evidence="2">The sequence shown here is derived from an EMBL/GenBank/DDBJ whole genome shotgun (WGS) entry which is preliminary data.</text>
</comment>
<accession>A0ABT9XUR9</accession>
<gene>
    <name evidence="2" type="ORF">J2S10_002266</name>
</gene>
<dbReference type="GO" id="GO:0006508">
    <property type="term" value="P:proteolysis"/>
    <property type="evidence" value="ECO:0007669"/>
    <property type="project" value="UniProtKB-KW"/>
</dbReference>
<evidence type="ECO:0000256" key="1">
    <source>
        <dbReference type="SAM" id="Coils"/>
    </source>
</evidence>
<dbReference type="RefSeq" id="WP_307407671.1">
    <property type="nucleotide sequence ID" value="NZ_JAUSTW010000003.1"/>
</dbReference>
<organism evidence="2 3">
    <name type="scientific">Neobacillus ginsengisoli</name>
    <dbReference type="NCBI Taxonomy" id="904295"/>
    <lineage>
        <taxon>Bacteria</taxon>
        <taxon>Bacillati</taxon>
        <taxon>Bacillota</taxon>
        <taxon>Bacilli</taxon>
        <taxon>Bacillales</taxon>
        <taxon>Bacillaceae</taxon>
        <taxon>Neobacillus</taxon>
    </lineage>
</organism>
<feature type="coiled-coil region" evidence="1">
    <location>
        <begin position="154"/>
        <end position="181"/>
    </location>
</feature>
<keyword evidence="2" id="KW-0378">Hydrolase</keyword>